<name>A0A382GFJ1_9ZZZZ</name>
<organism evidence="2">
    <name type="scientific">marine metagenome</name>
    <dbReference type="NCBI Taxonomy" id="408172"/>
    <lineage>
        <taxon>unclassified sequences</taxon>
        <taxon>metagenomes</taxon>
        <taxon>ecological metagenomes</taxon>
    </lineage>
</organism>
<dbReference type="InterPro" id="IPR008775">
    <property type="entry name" value="Phytyl_CoA_dOase-like"/>
</dbReference>
<dbReference type="Pfam" id="PF05721">
    <property type="entry name" value="PhyH"/>
    <property type="match status" value="1"/>
</dbReference>
<dbReference type="PROSITE" id="PS51471">
    <property type="entry name" value="FE2OG_OXY"/>
    <property type="match status" value="1"/>
</dbReference>
<gene>
    <name evidence="2" type="ORF">METZ01_LOCUS226241</name>
</gene>
<dbReference type="SUPFAM" id="SSF51197">
    <property type="entry name" value="Clavaminate synthase-like"/>
    <property type="match status" value="1"/>
</dbReference>
<reference evidence="2" key="1">
    <citation type="submission" date="2018-05" db="EMBL/GenBank/DDBJ databases">
        <authorList>
            <person name="Lanie J.A."/>
            <person name="Ng W.-L."/>
            <person name="Kazmierczak K.M."/>
            <person name="Andrzejewski T.M."/>
            <person name="Davidsen T.M."/>
            <person name="Wayne K.J."/>
            <person name="Tettelin H."/>
            <person name="Glass J.I."/>
            <person name="Rusch D."/>
            <person name="Podicherti R."/>
            <person name="Tsui H.-C.T."/>
            <person name="Winkler M.E."/>
        </authorList>
    </citation>
    <scope>NUCLEOTIDE SEQUENCE</scope>
</reference>
<dbReference type="AlphaFoldDB" id="A0A382GFJ1"/>
<protein>
    <recommendedName>
        <fullName evidence="1">Fe2OG dioxygenase domain-containing protein</fullName>
    </recommendedName>
</protein>
<evidence type="ECO:0000259" key="1">
    <source>
        <dbReference type="PROSITE" id="PS51471"/>
    </source>
</evidence>
<sequence length="210" mass="23759">NREGYLLMSGLIPNSISVKAEQEIWRCSDVKADEPETWTNGTIAANYLNDDIVACYTDEFITVAAQLAGDDPATYSKPEEAYSLNVFPSTGEWSWSRPHIDHSIKTDGYKTFPRAFRIAAMTYLSDVEEHGGGTIVWPRSHHRIWSLAKSNPTYYEYMWVLGNDIERAGLGTPMELTPNRGDVLFYHFLCAHSGSKNVNSQPRFALNTKW</sequence>
<dbReference type="InterPro" id="IPR005123">
    <property type="entry name" value="Oxoglu/Fe-dep_dioxygenase_dom"/>
</dbReference>
<evidence type="ECO:0000313" key="2">
    <source>
        <dbReference type="EMBL" id="SVB73387.1"/>
    </source>
</evidence>
<proteinExistence type="predicted"/>
<dbReference type="Gene3D" id="2.60.120.620">
    <property type="entry name" value="q2cbj1_9rhob like domain"/>
    <property type="match status" value="1"/>
</dbReference>
<dbReference type="EMBL" id="UINC01054999">
    <property type="protein sequence ID" value="SVB73387.1"/>
    <property type="molecule type" value="Genomic_DNA"/>
</dbReference>
<accession>A0A382GFJ1</accession>
<feature type="non-terminal residue" evidence="2">
    <location>
        <position position="1"/>
    </location>
</feature>
<feature type="domain" description="Fe2OG dioxygenase" evidence="1">
    <location>
        <begin position="77"/>
        <end position="210"/>
    </location>
</feature>